<dbReference type="Pfam" id="PF03462">
    <property type="entry name" value="PCRF"/>
    <property type="match status" value="1"/>
</dbReference>
<dbReference type="PANTHER" id="PTHR43804:SF1">
    <property type="entry name" value="PEPTIDE CHAIN RELEASE FACTOR 1, MITOCHONDRIAL"/>
    <property type="match status" value="1"/>
</dbReference>
<keyword evidence="1" id="KW-0175">Coiled coil</keyword>
<dbReference type="Proteomes" id="UP001479290">
    <property type="component" value="Unassembled WGS sequence"/>
</dbReference>
<feature type="region of interest" description="Disordered" evidence="2">
    <location>
        <begin position="278"/>
        <end position="317"/>
    </location>
</feature>
<feature type="compositionally biased region" description="Basic residues" evidence="2">
    <location>
        <begin position="293"/>
        <end position="309"/>
    </location>
</feature>
<proteinExistence type="predicted"/>
<feature type="domain" description="Peptide chain release factor" evidence="3">
    <location>
        <begin position="103"/>
        <end position="216"/>
    </location>
</feature>
<dbReference type="PANTHER" id="PTHR43804">
    <property type="entry name" value="LD18447P"/>
    <property type="match status" value="1"/>
</dbReference>
<reference evidence="4 5" key="1">
    <citation type="submission" date="2024-05" db="EMBL/GenBank/DDBJ databases">
        <title>A high-quality chromosomal-level genome assembly of Topmouth culter (Culter alburnus).</title>
        <authorList>
            <person name="Zhao H."/>
        </authorList>
    </citation>
    <scope>NUCLEOTIDE SEQUENCE [LARGE SCALE GENOMIC DNA]</scope>
    <source>
        <strain evidence="4">CATC2023</strain>
        <tissue evidence="4">Muscle</tissue>
    </source>
</reference>
<comment type="caution">
    <text evidence="4">The sequence shown here is derived from an EMBL/GenBank/DDBJ whole genome shotgun (WGS) entry which is preliminary data.</text>
</comment>
<accession>A0AAW2AMR3</accession>
<dbReference type="SUPFAM" id="SSF75620">
    <property type="entry name" value="Release factor"/>
    <property type="match status" value="1"/>
</dbReference>
<dbReference type="Gene3D" id="6.10.140.1950">
    <property type="match status" value="1"/>
</dbReference>
<evidence type="ECO:0000256" key="2">
    <source>
        <dbReference type="SAM" id="MobiDB-lite"/>
    </source>
</evidence>
<keyword evidence="5" id="KW-1185">Reference proteome</keyword>
<dbReference type="InterPro" id="IPR045853">
    <property type="entry name" value="Pep_chain_release_fac_I_sf"/>
</dbReference>
<organism evidence="4 5">
    <name type="scientific">Culter alburnus</name>
    <name type="common">Topmouth culter</name>
    <dbReference type="NCBI Taxonomy" id="194366"/>
    <lineage>
        <taxon>Eukaryota</taxon>
        <taxon>Metazoa</taxon>
        <taxon>Chordata</taxon>
        <taxon>Craniata</taxon>
        <taxon>Vertebrata</taxon>
        <taxon>Euteleostomi</taxon>
        <taxon>Actinopterygii</taxon>
        <taxon>Neopterygii</taxon>
        <taxon>Teleostei</taxon>
        <taxon>Ostariophysi</taxon>
        <taxon>Cypriniformes</taxon>
        <taxon>Xenocyprididae</taxon>
        <taxon>Xenocypridinae</taxon>
        <taxon>Culter</taxon>
    </lineage>
</organism>
<evidence type="ECO:0000256" key="1">
    <source>
        <dbReference type="SAM" id="Coils"/>
    </source>
</evidence>
<dbReference type="InterPro" id="IPR005139">
    <property type="entry name" value="PCRF"/>
</dbReference>
<evidence type="ECO:0000259" key="3">
    <source>
        <dbReference type="SMART" id="SM00937"/>
    </source>
</evidence>
<dbReference type="InterPro" id="IPR050057">
    <property type="entry name" value="Prokaryotic/Mito_RF"/>
</dbReference>
<evidence type="ECO:0000313" key="4">
    <source>
        <dbReference type="EMBL" id="KAK9973882.1"/>
    </source>
</evidence>
<sequence>MSAALRRILRRVSPLLQPVRICRSNSHKTDDFLKNEAVQRRIKRVMDEHETVTSRLESDQLTDTDRRTLNLRLAEVTRVMDTIERSREALRELEEIHTLIHNTAAEEQQMLLLLREEHEDLSRRIEQLNRKLIEVLVPADDLDDRSVVLEVAAGRTTGGDICQQFTREIFDMYHGFASYKNWDFELCNYTPADYGGLHHASVRISGDSVYRWLRFEGGTHRVQRIPEVGLSSRMQRIHTGTMTVVVLPQPRDVRADVFSLLHCARVSSVLSDVCNSAGRRSHRVQRPADRHVQVTRRGRTERQHHRQRRTGGSPAHRCAGFIRHSRFSDETRTTLNIYLTTFDH</sequence>
<name>A0AAW2AMR3_CULAL</name>
<evidence type="ECO:0000313" key="5">
    <source>
        <dbReference type="Proteomes" id="UP001479290"/>
    </source>
</evidence>
<dbReference type="GO" id="GO:0070126">
    <property type="term" value="P:mitochondrial translational termination"/>
    <property type="evidence" value="ECO:0007669"/>
    <property type="project" value="TreeGrafter"/>
</dbReference>
<protein>
    <recommendedName>
        <fullName evidence="3">Peptide chain release factor domain-containing protein</fullName>
    </recommendedName>
</protein>
<gene>
    <name evidence="4" type="ORF">ABG768_024582</name>
</gene>
<dbReference type="SMART" id="SM00937">
    <property type="entry name" value="PCRF"/>
    <property type="match status" value="1"/>
</dbReference>
<dbReference type="GO" id="GO:0005739">
    <property type="term" value="C:mitochondrion"/>
    <property type="evidence" value="ECO:0007669"/>
    <property type="project" value="TreeGrafter"/>
</dbReference>
<dbReference type="AlphaFoldDB" id="A0AAW2AMR3"/>
<feature type="coiled-coil region" evidence="1">
    <location>
        <begin position="73"/>
        <end position="131"/>
    </location>
</feature>
<dbReference type="Gene3D" id="3.30.70.1660">
    <property type="match status" value="1"/>
</dbReference>
<dbReference type="EMBL" id="JAWDJR010000006">
    <property type="protein sequence ID" value="KAK9973882.1"/>
    <property type="molecule type" value="Genomic_DNA"/>
</dbReference>